<dbReference type="Pfam" id="PF13181">
    <property type="entry name" value="TPR_8"/>
    <property type="match status" value="1"/>
</dbReference>
<feature type="repeat" description="TPR" evidence="8">
    <location>
        <begin position="289"/>
        <end position="322"/>
    </location>
</feature>
<name>A0A433JD06_9PROT</name>
<evidence type="ECO:0000313" key="11">
    <source>
        <dbReference type="Proteomes" id="UP000280346"/>
    </source>
</evidence>
<keyword evidence="7 8" id="KW-0802">TPR repeat</keyword>
<evidence type="ECO:0000256" key="8">
    <source>
        <dbReference type="PROSITE-ProRule" id="PRU00339"/>
    </source>
</evidence>
<dbReference type="RefSeq" id="WP_126995765.1">
    <property type="nucleotide sequence ID" value="NZ_JBNPXW010000006.1"/>
</dbReference>
<proteinExistence type="inferred from homology"/>
<reference evidence="10 11" key="1">
    <citation type="submission" date="2018-12" db="EMBL/GenBank/DDBJ databases">
        <authorList>
            <person name="Yang Y."/>
        </authorList>
    </citation>
    <scope>NUCLEOTIDE SEQUENCE [LARGE SCALE GENOMIC DNA]</scope>
    <source>
        <strain evidence="10 11">GSF71</strain>
    </source>
</reference>
<dbReference type="EC" id="2.4.1.255" evidence="3"/>
<evidence type="ECO:0000256" key="5">
    <source>
        <dbReference type="ARBA" id="ARBA00022679"/>
    </source>
</evidence>
<dbReference type="InterPro" id="IPR051939">
    <property type="entry name" value="Glycosyltr_41/O-GlcNAc_trsf"/>
</dbReference>
<dbReference type="OrthoDB" id="146908at2"/>
<dbReference type="Gene3D" id="3.40.50.11380">
    <property type="match status" value="1"/>
</dbReference>
<evidence type="ECO:0000256" key="4">
    <source>
        <dbReference type="ARBA" id="ARBA00022676"/>
    </source>
</evidence>
<organism evidence="10 11">
    <name type="scientific">Azospirillum doebereinerae</name>
    <dbReference type="NCBI Taxonomy" id="92933"/>
    <lineage>
        <taxon>Bacteria</taxon>
        <taxon>Pseudomonadati</taxon>
        <taxon>Pseudomonadota</taxon>
        <taxon>Alphaproteobacteria</taxon>
        <taxon>Rhodospirillales</taxon>
        <taxon>Azospirillaceae</taxon>
        <taxon>Azospirillum</taxon>
    </lineage>
</organism>
<feature type="domain" description="O-GlcNAc transferase C-terminal" evidence="9">
    <location>
        <begin position="572"/>
        <end position="750"/>
    </location>
</feature>
<evidence type="ECO:0000259" key="9">
    <source>
        <dbReference type="Pfam" id="PF13844"/>
    </source>
</evidence>
<evidence type="ECO:0000256" key="7">
    <source>
        <dbReference type="ARBA" id="ARBA00022803"/>
    </source>
</evidence>
<dbReference type="SUPFAM" id="SSF48452">
    <property type="entry name" value="TPR-like"/>
    <property type="match status" value="2"/>
</dbReference>
<evidence type="ECO:0000256" key="1">
    <source>
        <dbReference type="ARBA" id="ARBA00004922"/>
    </source>
</evidence>
<dbReference type="EMBL" id="RZIJ01000003">
    <property type="protein sequence ID" value="RUQ74581.1"/>
    <property type="molecule type" value="Genomic_DNA"/>
</dbReference>
<dbReference type="SMART" id="SM00028">
    <property type="entry name" value="TPR"/>
    <property type="match status" value="6"/>
</dbReference>
<accession>A0A433JD06</accession>
<dbReference type="Pfam" id="PF13432">
    <property type="entry name" value="TPR_16"/>
    <property type="match status" value="3"/>
</dbReference>
<evidence type="ECO:0000313" key="10">
    <source>
        <dbReference type="EMBL" id="RUQ74581.1"/>
    </source>
</evidence>
<protein>
    <recommendedName>
        <fullName evidence="3">protein O-GlcNAc transferase</fullName>
        <ecNumber evidence="3">2.4.1.255</ecNumber>
    </recommendedName>
</protein>
<dbReference type="AlphaFoldDB" id="A0A433JD06"/>
<feature type="repeat" description="TPR" evidence="8">
    <location>
        <begin position="248"/>
        <end position="281"/>
    </location>
</feature>
<keyword evidence="6" id="KW-0677">Repeat</keyword>
<sequence>MATIAEALSIALDLHQTGRYAEAEELYRRILDADPENPQALHLCGLLIAQLGRLEEADGLLGRATAADPLAAEPHTNHGKVLRALGRPDAAIRRFRHAVALRPALVEAQEGLGHAERERGDPAGSAAGFGRAALSGGNAATFYHWGVALDAAGWPDRAVSALRRAADLDPLAGAVPARLAALLHGRGVVDEAMRWYRRALALRPDHGEALHNLAVTARDTARHEEAARWFSWAACLHLGRADARRDLFGALLVLGNARRAEGRKEAALEALDRALRLAPTAREAQDTFFEAQDALALTLFELGRFEAARAAYRRTVALDPASLAGHYNGALSAKNLGAIAEAMVGLRIATRLSDAPWIHSARLTTALLLPDLGNDALADEITGWRDRFGKTLPHPALAAPAIGGRPLRVGYVSSYLHPGNRLLDQIGPLLRAHDRSRAVPLVYGDVPYAAPELSGLRRLAEGWCDTRGMSDDALAERVRADGVDVLVCLIGHTGGQRMGLFTRRAAPLQVSYHGMHATGVDAMDLWLTDPVLHPEDSTEIFTERLVRLPHFFLFDPPRPLPPTPPPCVTRGCVTFGSFNLDAKINERVVALWSAVLHAVPGSRLMLKSRGAGLAGDDGRARMADAFARHGVGGDRLDLVPPVASHAEHLRLHERVDIALDPFPYGGCLTSVDALSMGVPVVTLAGERFIGRMTASLLHTLGRPGWVAASEEDYVVKAKTLAEDYQQLATIRMGLREEVATSPLCDAMSHARSIEAVFHTF</sequence>
<feature type="repeat" description="TPR" evidence="8">
    <location>
        <begin position="4"/>
        <end position="37"/>
    </location>
</feature>
<keyword evidence="5" id="KW-0808">Transferase</keyword>
<dbReference type="InterPro" id="IPR029489">
    <property type="entry name" value="OGT/SEC/SPY_C"/>
</dbReference>
<dbReference type="GO" id="GO:0097363">
    <property type="term" value="F:protein O-acetylglucosaminyltransferase activity"/>
    <property type="evidence" value="ECO:0007669"/>
    <property type="project" value="UniProtKB-EC"/>
</dbReference>
<dbReference type="PROSITE" id="PS50005">
    <property type="entry name" value="TPR"/>
    <property type="match status" value="5"/>
</dbReference>
<dbReference type="Gene3D" id="3.40.50.2000">
    <property type="entry name" value="Glycogen Phosphorylase B"/>
    <property type="match status" value="1"/>
</dbReference>
<evidence type="ECO:0000256" key="3">
    <source>
        <dbReference type="ARBA" id="ARBA00011970"/>
    </source>
</evidence>
<evidence type="ECO:0000256" key="6">
    <source>
        <dbReference type="ARBA" id="ARBA00022737"/>
    </source>
</evidence>
<keyword evidence="11" id="KW-1185">Reference proteome</keyword>
<dbReference type="InterPro" id="IPR011990">
    <property type="entry name" value="TPR-like_helical_dom_sf"/>
</dbReference>
<feature type="domain" description="O-GlcNAc transferase C-terminal" evidence="9">
    <location>
        <begin position="404"/>
        <end position="553"/>
    </location>
</feature>
<dbReference type="Gene3D" id="1.25.40.10">
    <property type="entry name" value="Tetratricopeptide repeat domain"/>
    <property type="match status" value="4"/>
</dbReference>
<dbReference type="Pfam" id="PF13844">
    <property type="entry name" value="Glyco_transf_41"/>
    <property type="match status" value="2"/>
</dbReference>
<comment type="similarity">
    <text evidence="2">Belongs to the glycosyltransferase 41 family. O-GlcNAc transferase subfamily.</text>
</comment>
<keyword evidence="4" id="KW-0328">Glycosyltransferase</keyword>
<dbReference type="InterPro" id="IPR019734">
    <property type="entry name" value="TPR_rpt"/>
</dbReference>
<dbReference type="PANTHER" id="PTHR44835">
    <property type="entry name" value="UDP-N-ACETYLGLUCOSAMINE--PEPTIDE N-ACETYLGLUCOSAMINYLTRANSFERASE SPINDLY-RELATED"/>
    <property type="match status" value="1"/>
</dbReference>
<feature type="repeat" description="TPR" evidence="8">
    <location>
        <begin position="72"/>
        <end position="105"/>
    </location>
</feature>
<gene>
    <name evidence="10" type="ORF">EJ913_05945</name>
</gene>
<evidence type="ECO:0000256" key="2">
    <source>
        <dbReference type="ARBA" id="ARBA00005386"/>
    </source>
</evidence>
<comment type="pathway">
    <text evidence="1">Protein modification; protein glycosylation.</text>
</comment>
<dbReference type="Proteomes" id="UP000280346">
    <property type="component" value="Unassembled WGS sequence"/>
</dbReference>
<comment type="caution">
    <text evidence="10">The sequence shown here is derived from an EMBL/GenBank/DDBJ whole genome shotgun (WGS) entry which is preliminary data.</text>
</comment>
<feature type="repeat" description="TPR" evidence="8">
    <location>
        <begin position="173"/>
        <end position="206"/>
    </location>
</feature>
<dbReference type="Pfam" id="PF14559">
    <property type="entry name" value="TPR_19"/>
    <property type="match status" value="1"/>
</dbReference>
<dbReference type="PANTHER" id="PTHR44835:SF1">
    <property type="entry name" value="PROTEIN O-GLCNAC TRANSFERASE"/>
    <property type="match status" value="1"/>
</dbReference>